<dbReference type="PROSITE" id="PS00131">
    <property type="entry name" value="CARBOXYPEPT_SER_SER"/>
    <property type="match status" value="1"/>
</dbReference>
<dbReference type="InterPro" id="IPR000073">
    <property type="entry name" value="AB_hydrolase_1"/>
</dbReference>
<dbReference type="PRINTS" id="PR00111">
    <property type="entry name" value="ABHYDROLASE"/>
</dbReference>
<dbReference type="InterPro" id="IPR029058">
    <property type="entry name" value="AB_hydrolase_fold"/>
</dbReference>
<keyword evidence="3" id="KW-1185">Reference proteome</keyword>
<dbReference type="AlphaFoldDB" id="A0A2T0UHV0"/>
<feature type="domain" description="AB hydrolase-1" evidence="1">
    <location>
        <begin position="3"/>
        <end position="238"/>
    </location>
</feature>
<sequence>MLAIHGWSPDHRLMTGILEPVLGGDPTRPAAGAAYRRIYPDLPGMGQSPVGDAASTSDVVDRVERLVGERIADEPFLLVGESYGGYVARELVRRRPGQVVGLALICPIGPVVAKTARTRPPEVVLERDEAFLDTLDPQLRAEFEDGAVVQTEETYAAFARDVAPGLAAADAEGMARIHRRWDLGRLPEEGRTYDRPTLWLLGRQDSAVGYRDQWELLEHYPRATFAVLDRAGHNAQYERLELTEALLTDWLDRVEREPAPTPGR</sequence>
<organism evidence="2 3">
    <name type="scientific">Knoellia remsis</name>
    <dbReference type="NCBI Taxonomy" id="407159"/>
    <lineage>
        <taxon>Bacteria</taxon>
        <taxon>Bacillati</taxon>
        <taxon>Actinomycetota</taxon>
        <taxon>Actinomycetes</taxon>
        <taxon>Micrococcales</taxon>
        <taxon>Intrasporangiaceae</taxon>
        <taxon>Knoellia</taxon>
    </lineage>
</organism>
<evidence type="ECO:0000313" key="2">
    <source>
        <dbReference type="EMBL" id="PRY57521.1"/>
    </source>
</evidence>
<proteinExistence type="predicted"/>
<dbReference type="EMBL" id="PVTI01000015">
    <property type="protein sequence ID" value="PRY57521.1"/>
    <property type="molecule type" value="Genomic_DNA"/>
</dbReference>
<dbReference type="PANTHER" id="PTHR43798:SF6">
    <property type="entry name" value="HYDROLASE, PUTATIVE (AFU_ORTHOLOGUE AFUA_4G13070)-RELATED"/>
    <property type="match status" value="1"/>
</dbReference>
<evidence type="ECO:0000313" key="3">
    <source>
        <dbReference type="Proteomes" id="UP000237822"/>
    </source>
</evidence>
<dbReference type="GO" id="GO:0004185">
    <property type="term" value="F:serine-type carboxypeptidase activity"/>
    <property type="evidence" value="ECO:0007669"/>
    <property type="project" value="InterPro"/>
</dbReference>
<dbReference type="Pfam" id="PF12697">
    <property type="entry name" value="Abhydrolase_6"/>
    <property type="match status" value="1"/>
</dbReference>
<dbReference type="SUPFAM" id="SSF53474">
    <property type="entry name" value="alpha/beta-Hydrolases"/>
    <property type="match status" value="1"/>
</dbReference>
<dbReference type="Proteomes" id="UP000237822">
    <property type="component" value="Unassembled WGS sequence"/>
</dbReference>
<evidence type="ECO:0000259" key="1">
    <source>
        <dbReference type="Pfam" id="PF12697"/>
    </source>
</evidence>
<comment type="caution">
    <text evidence="2">The sequence shown here is derived from an EMBL/GenBank/DDBJ whole genome shotgun (WGS) entry which is preliminary data.</text>
</comment>
<dbReference type="PANTHER" id="PTHR43798">
    <property type="entry name" value="MONOACYLGLYCEROL LIPASE"/>
    <property type="match status" value="1"/>
</dbReference>
<dbReference type="InterPro" id="IPR050266">
    <property type="entry name" value="AB_hydrolase_sf"/>
</dbReference>
<dbReference type="InterPro" id="IPR018202">
    <property type="entry name" value="Ser_caboxypep_ser_AS"/>
</dbReference>
<dbReference type="Gene3D" id="3.40.50.1820">
    <property type="entry name" value="alpha/beta hydrolase"/>
    <property type="match status" value="1"/>
</dbReference>
<name>A0A2T0UHV0_9MICO</name>
<gene>
    <name evidence="2" type="ORF">BCF74_11533</name>
</gene>
<protein>
    <submittedName>
        <fullName evidence="2">Pimeloyl-ACP methyl ester carboxylesterase</fullName>
    </submittedName>
</protein>
<accession>A0A2T0UHV0</accession>
<reference evidence="2 3" key="1">
    <citation type="submission" date="2018-03" db="EMBL/GenBank/DDBJ databases">
        <title>Genomic Encyclopedia of Archaeal and Bacterial Type Strains, Phase II (KMG-II): from individual species to whole genera.</title>
        <authorList>
            <person name="Goeker M."/>
        </authorList>
    </citation>
    <scope>NUCLEOTIDE SEQUENCE [LARGE SCALE GENOMIC DNA]</scope>
    <source>
        <strain evidence="2 3">ATCC BAA-1496</strain>
    </source>
</reference>